<proteinExistence type="predicted"/>
<accession>A0A6A5YB54</accession>
<evidence type="ECO:0000256" key="3">
    <source>
        <dbReference type="ARBA" id="ARBA00022691"/>
    </source>
</evidence>
<dbReference type="EMBL" id="ML978066">
    <property type="protein sequence ID" value="KAF2022000.1"/>
    <property type="molecule type" value="Genomic_DNA"/>
</dbReference>
<evidence type="ECO:0000313" key="6">
    <source>
        <dbReference type="Proteomes" id="UP000799778"/>
    </source>
</evidence>
<dbReference type="GO" id="GO:0032259">
    <property type="term" value="P:methylation"/>
    <property type="evidence" value="ECO:0007669"/>
    <property type="project" value="UniProtKB-KW"/>
</dbReference>
<sequence length="277" mass="31335">MSAKSRTERWYDENSDVENRRLDDGWLEFEVTKHVIQSCAEKLGLKKGRFLDVGGGPGRYAIDLARSEHTVVLSDLSSGNLELARTKAKESGVELDGFIHANALDIALHPTLSASCSRFDIVLCLGPMYHLPSYADRTQALENCIVLAKPGGYILAAFVTVYAHLRDVARREPGRLANEWAFYSRYLEHGKYERNTNMDMYHMYPENLDEDLRGVEGKVEVERVVSCEGFLGFGVAKELAKLTDGERRTWVDVVMRSADRMECRNSADHLLVVMRKK</sequence>
<protein>
    <submittedName>
        <fullName evidence="5">S-adenosyl-L-methionine-dependent methyltransferase</fullName>
    </submittedName>
</protein>
<reference evidence="5" key="1">
    <citation type="journal article" date="2020" name="Stud. Mycol.">
        <title>101 Dothideomycetes genomes: a test case for predicting lifestyles and emergence of pathogens.</title>
        <authorList>
            <person name="Haridas S."/>
            <person name="Albert R."/>
            <person name="Binder M."/>
            <person name="Bloem J."/>
            <person name="Labutti K."/>
            <person name="Salamov A."/>
            <person name="Andreopoulos B."/>
            <person name="Baker S."/>
            <person name="Barry K."/>
            <person name="Bills G."/>
            <person name="Bluhm B."/>
            <person name="Cannon C."/>
            <person name="Castanera R."/>
            <person name="Culley D."/>
            <person name="Daum C."/>
            <person name="Ezra D."/>
            <person name="Gonzalez J."/>
            <person name="Henrissat B."/>
            <person name="Kuo A."/>
            <person name="Liang C."/>
            <person name="Lipzen A."/>
            <person name="Lutzoni F."/>
            <person name="Magnuson J."/>
            <person name="Mondo S."/>
            <person name="Nolan M."/>
            <person name="Ohm R."/>
            <person name="Pangilinan J."/>
            <person name="Park H.-J."/>
            <person name="Ramirez L."/>
            <person name="Alfaro M."/>
            <person name="Sun H."/>
            <person name="Tritt A."/>
            <person name="Yoshinaga Y."/>
            <person name="Zwiers L.-H."/>
            <person name="Turgeon B."/>
            <person name="Goodwin S."/>
            <person name="Spatafora J."/>
            <person name="Crous P."/>
            <person name="Grigoriev I."/>
        </authorList>
    </citation>
    <scope>NUCLEOTIDE SEQUENCE</scope>
    <source>
        <strain evidence="5">CBS 175.79</strain>
    </source>
</reference>
<dbReference type="PANTHER" id="PTHR43464">
    <property type="entry name" value="METHYLTRANSFERASE"/>
    <property type="match status" value="1"/>
</dbReference>
<keyword evidence="3" id="KW-0949">S-adenosyl-L-methionine</keyword>
<evidence type="ECO:0000313" key="5">
    <source>
        <dbReference type="EMBL" id="KAF2022000.1"/>
    </source>
</evidence>
<dbReference type="SUPFAM" id="SSF53335">
    <property type="entry name" value="S-adenosyl-L-methionine-dependent methyltransferases"/>
    <property type="match status" value="1"/>
</dbReference>
<keyword evidence="1 5" id="KW-0489">Methyltransferase</keyword>
<evidence type="ECO:0000259" key="4">
    <source>
        <dbReference type="Pfam" id="PF13649"/>
    </source>
</evidence>
<dbReference type="InterPro" id="IPR041698">
    <property type="entry name" value="Methyltransf_25"/>
</dbReference>
<keyword evidence="2 5" id="KW-0808">Transferase</keyword>
<dbReference type="CDD" id="cd02440">
    <property type="entry name" value="AdoMet_MTases"/>
    <property type="match status" value="1"/>
</dbReference>
<organism evidence="5 6">
    <name type="scientific">Aaosphaeria arxii CBS 175.79</name>
    <dbReference type="NCBI Taxonomy" id="1450172"/>
    <lineage>
        <taxon>Eukaryota</taxon>
        <taxon>Fungi</taxon>
        <taxon>Dikarya</taxon>
        <taxon>Ascomycota</taxon>
        <taxon>Pezizomycotina</taxon>
        <taxon>Dothideomycetes</taxon>
        <taxon>Pleosporomycetidae</taxon>
        <taxon>Pleosporales</taxon>
        <taxon>Pleosporales incertae sedis</taxon>
        <taxon>Aaosphaeria</taxon>
    </lineage>
</organism>
<keyword evidence="6" id="KW-1185">Reference proteome</keyword>
<dbReference type="Pfam" id="PF13649">
    <property type="entry name" value="Methyltransf_25"/>
    <property type="match status" value="1"/>
</dbReference>
<dbReference type="OrthoDB" id="3436015at2759"/>
<gene>
    <name evidence="5" type="ORF">BU24DRAFT_457914</name>
</gene>
<dbReference type="GeneID" id="54288975"/>
<evidence type="ECO:0000256" key="1">
    <source>
        <dbReference type="ARBA" id="ARBA00022603"/>
    </source>
</evidence>
<dbReference type="GO" id="GO:0008168">
    <property type="term" value="F:methyltransferase activity"/>
    <property type="evidence" value="ECO:0007669"/>
    <property type="project" value="UniProtKB-KW"/>
</dbReference>
<dbReference type="AlphaFoldDB" id="A0A6A5YB54"/>
<evidence type="ECO:0000256" key="2">
    <source>
        <dbReference type="ARBA" id="ARBA00022679"/>
    </source>
</evidence>
<dbReference type="RefSeq" id="XP_033390339.1">
    <property type="nucleotide sequence ID" value="XM_033531578.1"/>
</dbReference>
<feature type="domain" description="Methyltransferase" evidence="4">
    <location>
        <begin position="51"/>
        <end position="152"/>
    </location>
</feature>
<dbReference type="Gene3D" id="3.40.50.150">
    <property type="entry name" value="Vaccinia Virus protein VP39"/>
    <property type="match status" value="1"/>
</dbReference>
<dbReference type="PANTHER" id="PTHR43464:SF19">
    <property type="entry name" value="UBIQUINONE BIOSYNTHESIS O-METHYLTRANSFERASE, MITOCHONDRIAL"/>
    <property type="match status" value="1"/>
</dbReference>
<dbReference type="InterPro" id="IPR029063">
    <property type="entry name" value="SAM-dependent_MTases_sf"/>
</dbReference>
<dbReference type="Proteomes" id="UP000799778">
    <property type="component" value="Unassembled WGS sequence"/>
</dbReference>
<name>A0A6A5YB54_9PLEO</name>